<keyword evidence="2" id="KW-1185">Reference proteome</keyword>
<accession>A0A8J2BIJ2</accession>
<reference evidence="1" key="1">
    <citation type="submission" date="2021-02" db="EMBL/GenBank/DDBJ databases">
        <authorList>
            <person name="Cremers G."/>
            <person name="Picone N."/>
        </authorList>
    </citation>
    <scope>NUCLEOTIDE SEQUENCE</scope>
    <source>
        <strain evidence="1">PQ17</strain>
    </source>
</reference>
<gene>
    <name evidence="1" type="ORF">MPNT_10169</name>
</gene>
<comment type="caution">
    <text evidence="1">The sequence shown here is derived from an EMBL/GenBank/DDBJ whole genome shotgun (WGS) entry which is preliminary data.</text>
</comment>
<protein>
    <submittedName>
        <fullName evidence="1">Uncharacterized protein</fullName>
    </submittedName>
</protein>
<name>A0A8J2BIJ2_9BACT</name>
<dbReference type="AlphaFoldDB" id="A0A8J2BIJ2"/>
<organism evidence="1 2">
    <name type="scientific">Candidatus Methylacidithermus pantelleriae</name>
    <dbReference type="NCBI Taxonomy" id="2744239"/>
    <lineage>
        <taxon>Bacteria</taxon>
        <taxon>Pseudomonadati</taxon>
        <taxon>Verrucomicrobiota</taxon>
        <taxon>Methylacidiphilae</taxon>
        <taxon>Methylacidiphilales</taxon>
        <taxon>Methylacidiphilaceae</taxon>
        <taxon>Candidatus Methylacidithermus</taxon>
    </lineage>
</organism>
<sequence>MARALWLFDGRLEPEGAERSQSGGGGGEVCAWLIGWRLIRRKRERTCFAWVSGVAGFVSSWALEGWRRERNRLKGDGYTQMFDVIRCAGARGDPRSWSGFPGVLLRDTAGVVGGKRKRCAIVFAWPMRPHLSCRRPEAPASQRWLGAGA</sequence>
<evidence type="ECO:0000313" key="1">
    <source>
        <dbReference type="EMBL" id="CAF0689277.1"/>
    </source>
</evidence>
<evidence type="ECO:0000313" key="2">
    <source>
        <dbReference type="Proteomes" id="UP000663859"/>
    </source>
</evidence>
<proteinExistence type="predicted"/>
<dbReference type="Proteomes" id="UP000663859">
    <property type="component" value="Unassembled WGS sequence"/>
</dbReference>
<dbReference type="EMBL" id="CAJNOB010000001">
    <property type="protein sequence ID" value="CAF0689277.1"/>
    <property type="molecule type" value="Genomic_DNA"/>
</dbReference>